<name>A0A061S3X1_9CHLO</name>
<evidence type="ECO:0008006" key="2">
    <source>
        <dbReference type="Google" id="ProtNLM"/>
    </source>
</evidence>
<evidence type="ECO:0000313" key="1">
    <source>
        <dbReference type="EMBL" id="JAC79877.1"/>
    </source>
</evidence>
<organism evidence="1">
    <name type="scientific">Tetraselmis sp. GSL018</name>
    <dbReference type="NCBI Taxonomy" id="582737"/>
    <lineage>
        <taxon>Eukaryota</taxon>
        <taxon>Viridiplantae</taxon>
        <taxon>Chlorophyta</taxon>
        <taxon>core chlorophytes</taxon>
        <taxon>Chlorodendrophyceae</taxon>
        <taxon>Chlorodendrales</taxon>
        <taxon>Chlorodendraceae</taxon>
        <taxon>Tetraselmis</taxon>
    </lineage>
</organism>
<dbReference type="AlphaFoldDB" id="A0A061S3X1"/>
<accession>A0A061S3X1</accession>
<dbReference type="EMBL" id="GBEZ01005430">
    <property type="protein sequence ID" value="JAC79877.1"/>
    <property type="molecule type" value="Transcribed_RNA"/>
</dbReference>
<gene>
    <name evidence="1" type="ORF">TSPGSL018_11632</name>
</gene>
<proteinExistence type="predicted"/>
<reference evidence="1" key="1">
    <citation type="submission" date="2014-05" db="EMBL/GenBank/DDBJ databases">
        <title>The transcriptome of the halophilic microalga Tetraselmis sp. GSL018 isolated from the Great Salt Lake, Utah.</title>
        <authorList>
            <person name="Jinkerson R.E."/>
            <person name="D'Adamo S."/>
            <person name="Posewitz M.C."/>
        </authorList>
    </citation>
    <scope>NUCLEOTIDE SEQUENCE</scope>
    <source>
        <strain evidence="1">GSL018</strain>
    </source>
</reference>
<protein>
    <recommendedName>
        <fullName evidence="2">AP2/ERF domain-containing protein</fullName>
    </recommendedName>
</protein>
<feature type="non-terminal residue" evidence="1">
    <location>
        <position position="1"/>
    </location>
</feature>
<sequence>YDMAALRVRGRKAKLNFPVESYPNAEELMELADADCRTG</sequence>